<evidence type="ECO:0000313" key="2">
    <source>
        <dbReference type="EMBL" id="GBP74211.1"/>
    </source>
</evidence>
<proteinExistence type="predicted"/>
<dbReference type="AlphaFoldDB" id="A0A4C1YCV3"/>
<comment type="caution">
    <text evidence="2">The sequence shown here is derived from an EMBL/GenBank/DDBJ whole genome shotgun (WGS) entry which is preliminary data.</text>
</comment>
<evidence type="ECO:0000256" key="1">
    <source>
        <dbReference type="SAM" id="MobiDB-lite"/>
    </source>
</evidence>
<dbReference type="EMBL" id="BGZK01001199">
    <property type="protein sequence ID" value="GBP74211.1"/>
    <property type="molecule type" value="Genomic_DNA"/>
</dbReference>
<dbReference type="Proteomes" id="UP000299102">
    <property type="component" value="Unassembled WGS sequence"/>
</dbReference>
<organism evidence="2 3">
    <name type="scientific">Eumeta variegata</name>
    <name type="common">Bagworm moth</name>
    <name type="synonym">Eumeta japonica</name>
    <dbReference type="NCBI Taxonomy" id="151549"/>
    <lineage>
        <taxon>Eukaryota</taxon>
        <taxon>Metazoa</taxon>
        <taxon>Ecdysozoa</taxon>
        <taxon>Arthropoda</taxon>
        <taxon>Hexapoda</taxon>
        <taxon>Insecta</taxon>
        <taxon>Pterygota</taxon>
        <taxon>Neoptera</taxon>
        <taxon>Endopterygota</taxon>
        <taxon>Lepidoptera</taxon>
        <taxon>Glossata</taxon>
        <taxon>Ditrysia</taxon>
        <taxon>Tineoidea</taxon>
        <taxon>Psychidae</taxon>
        <taxon>Oiketicinae</taxon>
        <taxon>Eumeta</taxon>
    </lineage>
</organism>
<name>A0A4C1YCV3_EUMVA</name>
<feature type="region of interest" description="Disordered" evidence="1">
    <location>
        <begin position="1"/>
        <end position="21"/>
    </location>
</feature>
<feature type="region of interest" description="Disordered" evidence="1">
    <location>
        <begin position="60"/>
        <end position="119"/>
    </location>
</feature>
<accession>A0A4C1YCV3</accession>
<sequence length="119" mass="12829">MSDATSGASTETMELSGYDVNRRSEEDGAIARHIRHSCGDDTNCARRLAKAKSYAGLFGVNADIPRNPADALDTGRAAPDGPTRPSRRKKMPIFHVAMATPRWQSDRPQGPPAHDTPTA</sequence>
<gene>
    <name evidence="2" type="ORF">EVAR_54564_1</name>
</gene>
<keyword evidence="3" id="KW-1185">Reference proteome</keyword>
<feature type="compositionally biased region" description="Polar residues" evidence="1">
    <location>
        <begin position="1"/>
        <end position="13"/>
    </location>
</feature>
<evidence type="ECO:0000313" key="3">
    <source>
        <dbReference type="Proteomes" id="UP000299102"/>
    </source>
</evidence>
<protein>
    <submittedName>
        <fullName evidence="2">Uncharacterized protein</fullName>
    </submittedName>
</protein>
<reference evidence="2 3" key="1">
    <citation type="journal article" date="2019" name="Commun. Biol.">
        <title>The bagworm genome reveals a unique fibroin gene that provides high tensile strength.</title>
        <authorList>
            <person name="Kono N."/>
            <person name="Nakamura H."/>
            <person name="Ohtoshi R."/>
            <person name="Tomita M."/>
            <person name="Numata K."/>
            <person name="Arakawa K."/>
        </authorList>
    </citation>
    <scope>NUCLEOTIDE SEQUENCE [LARGE SCALE GENOMIC DNA]</scope>
</reference>